<evidence type="ECO:0000313" key="1">
    <source>
        <dbReference type="EMBL" id="RAP71558.1"/>
    </source>
</evidence>
<accession>A0A328TMG4</accession>
<reference evidence="1" key="1">
    <citation type="submission" date="2018-04" db="EMBL/GenBank/DDBJ databases">
        <title>Genomes of the Obligate Erwinia dacicola and Facultative Enterobacter sp. OLF Endosymbionts of the Olive Fruit fly, Bactrocera oleae.</title>
        <authorList>
            <person name="Estes A.M."/>
            <person name="Hearn D.J."/>
            <person name="Agarwal S."/>
            <person name="Pierson E.A."/>
            <person name="Dunning-Hotopp J.C."/>
        </authorList>
    </citation>
    <scope>NUCLEOTIDE SEQUENCE [LARGE SCALE GENOMIC DNA]</scope>
    <source>
        <strain evidence="1">Oroville</strain>
    </source>
</reference>
<dbReference type="AlphaFoldDB" id="A0A328TMG4"/>
<organism evidence="1 2">
    <name type="scientific">Candidatus Erwinia dacicola</name>
    <dbReference type="NCBI Taxonomy" id="252393"/>
    <lineage>
        <taxon>Bacteria</taxon>
        <taxon>Pseudomonadati</taxon>
        <taxon>Pseudomonadota</taxon>
        <taxon>Gammaproteobacteria</taxon>
        <taxon>Enterobacterales</taxon>
        <taxon>Erwiniaceae</taxon>
        <taxon>Erwinia</taxon>
    </lineage>
</organism>
<sequence length="39" mass="4400">MAHSSYLWVDDQSGVDAPGWSFFQSHHAIFALRHTINAV</sequence>
<protein>
    <submittedName>
        <fullName evidence="1">Uncharacterized protein</fullName>
    </submittedName>
</protein>
<name>A0A328TMG4_9GAMM</name>
<evidence type="ECO:0000313" key="2">
    <source>
        <dbReference type="Proteomes" id="UP000244334"/>
    </source>
</evidence>
<keyword evidence="2" id="KW-1185">Reference proteome</keyword>
<proteinExistence type="predicted"/>
<comment type="caution">
    <text evidence="1">The sequence shown here is derived from an EMBL/GenBank/DDBJ whole genome shotgun (WGS) entry which is preliminary data.</text>
</comment>
<gene>
    <name evidence="1" type="ORF">ACZ87_01615</name>
</gene>
<dbReference type="EMBL" id="LJAM02000128">
    <property type="protein sequence ID" value="RAP71558.1"/>
    <property type="molecule type" value="Genomic_DNA"/>
</dbReference>
<dbReference type="Proteomes" id="UP000244334">
    <property type="component" value="Unassembled WGS sequence"/>
</dbReference>